<feature type="domain" description="Lantibiotic dehydratase N-terminal" evidence="2">
    <location>
        <begin position="8"/>
        <end position="486"/>
    </location>
</feature>
<feature type="region of interest" description="Disordered" evidence="1">
    <location>
        <begin position="169"/>
        <end position="196"/>
    </location>
</feature>
<dbReference type="NCBIfam" id="TIGR03891">
    <property type="entry name" value="thiopep_ocin"/>
    <property type="match status" value="1"/>
</dbReference>
<sequence>MEHLRQFGVEQYRASKYLYELIEVKLLMSELETAVTGINSNGTLSRLKSLDQKTIPISILNRLDNFLQKTNDPTFKAYAFSANKDLGDLERGAAKSFFQVDLRIGTSSNQIHQGIVHELARELEELSVFNRAKTSPELKSFCMKFRERYGDMEVPLLEVIDHERGIGYGSTSIGTPEHNPLLQGLGTPRSEADKSDKDTLVQSIIDRYWFTDSMGITSIKLDHIDIQSFRSKNGNEEIDIPLGFYALGNLLTYGHGIDNGEYLFNVLAVGGSSAIPLMTRFCHLDTELEDRLRECVDWEERQMHGAIFAEVVFLPESRAGNILARPSLFKYEIPIIGQGKVGEAYTIFLDDLYVSVRHGKVILRSKRLDKQVIPRLSSAHNFHYGMVVYRFLCDLQCQSGMLDLSWDWGASASHPFTPRISYKHIILARAKWRVAKTVMSEFNGADNKYNINLLKEKYRLPDVVALTEGDNELVIDLRSPIGAEVLLKQLRKNDIVLQEYLFETYDSPVKGEHGEQYNNEIIIPFKVDRPIKEAKSNPISESKIKRTFQPGSEWAYIKVYCGVMESERVLRDQISSLINALKNTTIMEKWFFIRYNDPDPHIRLRFLLKETDGRLPFQQLIECLNQHLALLVENGTVHRIAYDTYERELERYGMESMEVCESIFHMDSESILSLLPLFKKRDGKHLRWLTGMLGVDHLFTAFGLDITKKIALATSLRDAFLDEFSSYNKLKYKLDIKYRESRHWIEKFLGLEHEDAFMVHGALAKRFESISQVSEALNHMKGDVGKCFNLLPSLSHMHINRLFPTSQREHEMVIYHLLSKHYMSAEKRGKPECSSMAIHR</sequence>
<evidence type="ECO:0000259" key="2">
    <source>
        <dbReference type="Pfam" id="PF04738"/>
    </source>
</evidence>
<dbReference type="InterPro" id="IPR023809">
    <property type="entry name" value="Thiopep_bacteriocin_synth_dom"/>
</dbReference>
<dbReference type="Pfam" id="PF04738">
    <property type="entry name" value="Lant_dehydr_N"/>
    <property type="match status" value="1"/>
</dbReference>
<evidence type="ECO:0000313" key="5">
    <source>
        <dbReference type="Proteomes" id="UP000190541"/>
    </source>
</evidence>
<evidence type="ECO:0000259" key="3">
    <source>
        <dbReference type="Pfam" id="PF14028"/>
    </source>
</evidence>
<dbReference type="EMBL" id="FUYS01000024">
    <property type="protein sequence ID" value="SKB99720.1"/>
    <property type="molecule type" value="Genomic_DNA"/>
</dbReference>
<evidence type="ECO:0000313" key="4">
    <source>
        <dbReference type="EMBL" id="SKB99720.1"/>
    </source>
</evidence>
<reference evidence="4 5" key="1">
    <citation type="submission" date="2017-02" db="EMBL/GenBank/DDBJ databases">
        <authorList>
            <person name="Peterson S.W."/>
        </authorList>
    </citation>
    <scope>NUCLEOTIDE SEQUENCE [LARGE SCALE GENOMIC DNA]</scope>
    <source>
        <strain evidence="4 5">DSM 22899</strain>
    </source>
</reference>
<dbReference type="STRING" id="623280.SAMN05660226_04189"/>
<keyword evidence="5" id="KW-1185">Reference proteome</keyword>
<dbReference type="AlphaFoldDB" id="A0A1T5FUA9"/>
<dbReference type="InterPro" id="IPR006827">
    <property type="entry name" value="Lant_deHydtase_N"/>
</dbReference>
<protein>
    <submittedName>
        <fullName evidence="4">Thiopeptide-type bacteriocin biosynthesis domain-containing protein</fullName>
    </submittedName>
</protein>
<organism evidence="4 5">
    <name type="scientific">Parapedobacter luteus</name>
    <dbReference type="NCBI Taxonomy" id="623280"/>
    <lineage>
        <taxon>Bacteria</taxon>
        <taxon>Pseudomonadati</taxon>
        <taxon>Bacteroidota</taxon>
        <taxon>Sphingobacteriia</taxon>
        <taxon>Sphingobacteriales</taxon>
        <taxon>Sphingobacteriaceae</taxon>
        <taxon>Parapedobacter</taxon>
    </lineage>
</organism>
<name>A0A1T5FUA9_9SPHI</name>
<dbReference type="Pfam" id="PF14028">
    <property type="entry name" value="Lant_dehydr_C"/>
    <property type="match status" value="1"/>
</dbReference>
<evidence type="ECO:0000256" key="1">
    <source>
        <dbReference type="SAM" id="MobiDB-lite"/>
    </source>
</evidence>
<dbReference type="Proteomes" id="UP000190541">
    <property type="component" value="Unassembled WGS sequence"/>
</dbReference>
<gene>
    <name evidence="4" type="ORF">SAMN05660226_04189</name>
</gene>
<proteinExistence type="predicted"/>
<feature type="domain" description="Thiopeptide-type bacteriocin biosynthesis" evidence="3">
    <location>
        <begin position="554"/>
        <end position="822"/>
    </location>
</feature>
<accession>A0A1T5FUA9</accession>